<dbReference type="EMBL" id="RDRE01000011">
    <property type="protein sequence ID" value="RMD18881.1"/>
    <property type="molecule type" value="Genomic_DNA"/>
</dbReference>
<dbReference type="Pfam" id="PF05649">
    <property type="entry name" value="Peptidase_M13_N"/>
    <property type="match status" value="1"/>
</dbReference>
<keyword evidence="5" id="KW-0378">Hydrolase</keyword>
<feature type="domain" description="Peptidase M13 N-terminal" evidence="9">
    <location>
        <begin position="2"/>
        <end position="362"/>
    </location>
</feature>
<dbReference type="PROSITE" id="PS51885">
    <property type="entry name" value="NEPRILYSIN"/>
    <property type="match status" value="1"/>
</dbReference>
<dbReference type="Gene3D" id="1.10.1380.10">
    <property type="entry name" value="Neutral endopeptidase , domain2"/>
    <property type="match status" value="1"/>
</dbReference>
<evidence type="ECO:0000256" key="5">
    <source>
        <dbReference type="ARBA" id="ARBA00022801"/>
    </source>
</evidence>
<evidence type="ECO:0000256" key="6">
    <source>
        <dbReference type="ARBA" id="ARBA00022833"/>
    </source>
</evidence>
<keyword evidence="4" id="KW-0479">Metal-binding</keyword>
<evidence type="ECO:0000256" key="4">
    <source>
        <dbReference type="ARBA" id="ARBA00022723"/>
    </source>
</evidence>
<dbReference type="Proteomes" id="UP000266886">
    <property type="component" value="Unassembled WGS sequence"/>
</dbReference>
<evidence type="ECO:0000313" key="10">
    <source>
        <dbReference type="EMBL" id="RMD18881.1"/>
    </source>
</evidence>
<evidence type="ECO:0000256" key="2">
    <source>
        <dbReference type="ARBA" id="ARBA00007357"/>
    </source>
</evidence>
<dbReference type="PANTHER" id="PTHR11733">
    <property type="entry name" value="ZINC METALLOPROTEASE FAMILY M13 NEPRILYSIN-RELATED"/>
    <property type="match status" value="1"/>
</dbReference>
<protein>
    <submittedName>
        <fullName evidence="10">Peptidase M13</fullName>
    </submittedName>
</protein>
<dbReference type="InterPro" id="IPR018497">
    <property type="entry name" value="Peptidase_M13_C"/>
</dbReference>
<dbReference type="InterPro" id="IPR042089">
    <property type="entry name" value="Peptidase_M13_dom_2"/>
</dbReference>
<dbReference type="Gene3D" id="3.40.390.10">
    <property type="entry name" value="Collagenase (Catalytic Domain)"/>
    <property type="match status" value="1"/>
</dbReference>
<dbReference type="InterPro" id="IPR024079">
    <property type="entry name" value="MetalloPept_cat_dom_sf"/>
</dbReference>
<dbReference type="PRINTS" id="PR00786">
    <property type="entry name" value="NEPRILYSIN"/>
</dbReference>
<evidence type="ECO:0000259" key="8">
    <source>
        <dbReference type="Pfam" id="PF01431"/>
    </source>
</evidence>
<evidence type="ECO:0000256" key="1">
    <source>
        <dbReference type="ARBA" id="ARBA00001947"/>
    </source>
</evidence>
<dbReference type="InterPro" id="IPR008753">
    <property type="entry name" value="Peptidase_M13_N"/>
</dbReference>
<dbReference type="SUPFAM" id="SSF55486">
    <property type="entry name" value="Metalloproteases ('zincins'), catalytic domain"/>
    <property type="match status" value="1"/>
</dbReference>
<feature type="domain" description="Peptidase M13 C-terminal" evidence="8">
    <location>
        <begin position="416"/>
        <end position="613"/>
    </location>
</feature>
<keyword evidence="6" id="KW-0862">Zinc</keyword>
<sequence>MHDLFELVNGDWVREHEIPADRGIDGSFYALRDKSEEDVHELLQEGAGRGGDLYTSFMDTDAINAAGTATLQEDLDALSVTTVEEFVAALGALERSGVGGPLTYWVAKDSQGEDSVPYLIQSGLGLPDEAYYRSEEHAETLAAYKEHVARMLGVLDPKYLLGLTPELAAERILNLETQLAGSHWDVVRSRDAMATYNPTTLDALPAHVQALLRASGLPDDTVINMMPSYTEDLEGMLRPETLADWQLWAVWNILRTRAGLLTEEIGAANFEFYGTTLSGATEQRDRWKRAVGLAESLVGEEIGQRYVEKHFPPSSKEHMLKLVDYLVAAYRERISALDWMTEGTRERALEKLDQFTAKIGYPDNWRSFDGLEFSTSGADLVANVRRGSAFEHDYQLDKIGKPADRNEWVTTPQTVNAFYNPVVNDITFPAAILQPPFFDPDASAAENFGAIGAVIGHEIGHGFDDQGSRYDGAGNLNSWWTDEDREAFEALTAKLVEQFNGLVPSVLEGTETQGVNGEFTLGENIGDLGGLGIAVVAYRNYEQNPDFEALFKAWARVWRSKTRPEMAAQLLAIDPHAPNEFRCNVIAANIDELYQAFDVEEGSAMWIAPEDRVKIW</sequence>
<reference evidence="10 11" key="1">
    <citation type="submission" date="2018-10" db="EMBL/GenBank/DDBJ databases">
        <title>Whole genome sequence of Corynebacterium gottingense DSM 130494T.</title>
        <authorList>
            <person name="Bernier A.-M."/>
            <person name="Bernard K."/>
        </authorList>
    </citation>
    <scope>NUCLEOTIDE SEQUENCE [LARGE SCALE GENOMIC DNA]</scope>
    <source>
        <strain evidence="10 11">DSM 103494</strain>
    </source>
</reference>
<evidence type="ECO:0000256" key="7">
    <source>
        <dbReference type="ARBA" id="ARBA00023049"/>
    </source>
</evidence>
<evidence type="ECO:0000259" key="9">
    <source>
        <dbReference type="Pfam" id="PF05649"/>
    </source>
</evidence>
<evidence type="ECO:0000256" key="3">
    <source>
        <dbReference type="ARBA" id="ARBA00022670"/>
    </source>
</evidence>
<keyword evidence="7" id="KW-0482">Metalloprotease</keyword>
<proteinExistence type="inferred from homology"/>
<comment type="cofactor">
    <cofactor evidence="1">
        <name>Zn(2+)</name>
        <dbReference type="ChEBI" id="CHEBI:29105"/>
    </cofactor>
</comment>
<dbReference type="CDD" id="cd08662">
    <property type="entry name" value="M13"/>
    <property type="match status" value="1"/>
</dbReference>
<dbReference type="PANTHER" id="PTHR11733:SF167">
    <property type="entry name" value="FI17812P1-RELATED"/>
    <property type="match status" value="1"/>
</dbReference>
<comment type="caution">
    <text evidence="10">The sequence shown here is derived from an EMBL/GenBank/DDBJ whole genome shotgun (WGS) entry which is preliminary data.</text>
</comment>
<keyword evidence="11" id="KW-1185">Reference proteome</keyword>
<name>A0ABX9UJT8_9CORY</name>
<dbReference type="Pfam" id="PF01431">
    <property type="entry name" value="Peptidase_M13"/>
    <property type="match status" value="1"/>
</dbReference>
<organism evidence="10 11">
    <name type="scientific">Corynebacterium gottingense</name>
    <dbReference type="NCBI Taxonomy" id="2041036"/>
    <lineage>
        <taxon>Bacteria</taxon>
        <taxon>Bacillati</taxon>
        <taxon>Actinomycetota</taxon>
        <taxon>Actinomycetes</taxon>
        <taxon>Mycobacteriales</taxon>
        <taxon>Corynebacteriaceae</taxon>
        <taxon>Corynebacterium</taxon>
    </lineage>
</organism>
<evidence type="ECO:0000313" key="11">
    <source>
        <dbReference type="Proteomes" id="UP000266886"/>
    </source>
</evidence>
<comment type="similarity">
    <text evidence="2">Belongs to the peptidase M13 family.</text>
</comment>
<accession>A0ABX9UJT8</accession>
<dbReference type="InterPro" id="IPR000718">
    <property type="entry name" value="Peptidase_M13"/>
</dbReference>
<keyword evidence="3" id="KW-0645">Protease</keyword>
<gene>
    <name evidence="10" type="ORF">EAW56_07945</name>
</gene>
<dbReference type="RefSeq" id="WP_122086024.1">
    <property type="nucleotide sequence ID" value="NZ_CBCRWO010000012.1"/>
</dbReference>